<organism evidence="6 7">
    <name type="scientific">Acetobacter ascendens</name>
    <dbReference type="NCBI Taxonomy" id="481146"/>
    <lineage>
        <taxon>Bacteria</taxon>
        <taxon>Pseudomonadati</taxon>
        <taxon>Pseudomonadota</taxon>
        <taxon>Alphaproteobacteria</taxon>
        <taxon>Acetobacterales</taxon>
        <taxon>Acetobacteraceae</taxon>
        <taxon>Acetobacter</taxon>
    </lineage>
</organism>
<evidence type="ECO:0000256" key="3">
    <source>
        <dbReference type="ARBA" id="ARBA00023125"/>
    </source>
</evidence>
<gene>
    <name evidence="6" type="primary">hsdS</name>
    <name evidence="6" type="ORF">S101447_02438</name>
</gene>
<feature type="compositionally biased region" description="Basic residues" evidence="4">
    <location>
        <begin position="493"/>
        <end position="508"/>
    </location>
</feature>
<dbReference type="GO" id="GO:0003677">
    <property type="term" value="F:DNA binding"/>
    <property type="evidence" value="ECO:0007669"/>
    <property type="project" value="UniProtKB-KW"/>
</dbReference>
<evidence type="ECO:0000256" key="2">
    <source>
        <dbReference type="ARBA" id="ARBA00022747"/>
    </source>
</evidence>
<dbReference type="PANTHER" id="PTHR43140:SF1">
    <property type="entry name" value="TYPE I RESTRICTION ENZYME ECOKI SPECIFICITY SUBUNIT"/>
    <property type="match status" value="1"/>
</dbReference>
<dbReference type="InterPro" id="IPR000055">
    <property type="entry name" value="Restrct_endonuc_typeI_TRD"/>
</dbReference>
<dbReference type="InterPro" id="IPR044946">
    <property type="entry name" value="Restrct_endonuc_typeI_TRD_sf"/>
</dbReference>
<feature type="domain" description="Type I restriction modification DNA specificity" evidence="5">
    <location>
        <begin position="292"/>
        <end position="432"/>
    </location>
</feature>
<dbReference type="PANTHER" id="PTHR43140">
    <property type="entry name" value="TYPE-1 RESTRICTION ENZYME ECOKI SPECIFICITY PROTEIN"/>
    <property type="match status" value="1"/>
</dbReference>
<feature type="domain" description="Type I restriction modification DNA specificity" evidence="5">
    <location>
        <begin position="11"/>
        <end position="184"/>
    </location>
</feature>
<dbReference type="GO" id="GO:0009035">
    <property type="term" value="F:type I site-specific deoxyribonuclease activity"/>
    <property type="evidence" value="ECO:0007669"/>
    <property type="project" value="UniProtKB-EC"/>
</dbReference>
<evidence type="ECO:0000256" key="4">
    <source>
        <dbReference type="SAM" id="MobiDB-lite"/>
    </source>
</evidence>
<dbReference type="SUPFAM" id="SSF116734">
    <property type="entry name" value="DNA methylase specificity domain"/>
    <property type="match status" value="2"/>
</dbReference>
<sequence>MTNASFDFGLPDNWANAALGLVCELINGDRGKNYPGRKMLSKDGIPFVNAGDLQNGEISTERLGYVPSEIFDLLRSGKFGLSDILYCIRGSLGKVAFNSQLPVGGIASSLIIVRPNPQISAQYIYYYLSSPLARRAIQEFDNGTAQPNLSGADLAKFQVPLPGVRTQQKIVAKIEELFSELDKGVESLTAAREQLKAYRQSVLKAAFEGKLTAHWRKQHTELPDAEALRESLSRARSAQAFELEKRRRARKPAPVTPLTAEVLEILPGIPSEWVWEKLGWLTCGVEYGTSAKSSKSGRVPVVRMGNIQNGVIDWDNLVFTDDVAEIAKYSLCSGDVLFNRTNSPELVGKTAIYRGERSAIYAGYLIRINHNEAIVDGDYLNFFLNSHSARSYGNSVKTDGVNQSNINGEKLQSYPFPYCSLAEQQEIVRLLQGKLSLCDNLFVDVESQLSRSDALRQAILKRAFSGQLVPQDDRDEPASVLLKRIRAEQDKGNKKKPRSRNNRRKEAA</sequence>
<dbReference type="EMBL" id="CP021524">
    <property type="protein sequence ID" value="ARW11476.1"/>
    <property type="molecule type" value="Genomic_DNA"/>
</dbReference>
<dbReference type="CDD" id="cd17264">
    <property type="entry name" value="RMtype1_S_Eco3763I-TRD2-CR2_like"/>
    <property type="match status" value="1"/>
</dbReference>
<dbReference type="InterPro" id="IPR051212">
    <property type="entry name" value="Type-I_RE_S_subunit"/>
</dbReference>
<dbReference type="Proteomes" id="UP000195633">
    <property type="component" value="Chromosome"/>
</dbReference>
<keyword evidence="3" id="KW-0238">DNA-binding</keyword>
<proteinExistence type="inferred from homology"/>
<protein>
    <submittedName>
        <fullName evidence="6">Type I site-specific deoxyribonuclease</fullName>
        <ecNumber evidence="6">3.1.21.3</ecNumber>
    </submittedName>
</protein>
<evidence type="ECO:0000256" key="1">
    <source>
        <dbReference type="ARBA" id="ARBA00010923"/>
    </source>
</evidence>
<evidence type="ECO:0000313" key="6">
    <source>
        <dbReference type="EMBL" id="ARW11476.1"/>
    </source>
</evidence>
<dbReference type="Pfam" id="PF01420">
    <property type="entry name" value="Methylase_S"/>
    <property type="match status" value="2"/>
</dbReference>
<comment type="similarity">
    <text evidence="1">Belongs to the type-I restriction system S methylase family.</text>
</comment>
<evidence type="ECO:0000259" key="5">
    <source>
        <dbReference type="Pfam" id="PF01420"/>
    </source>
</evidence>
<keyword evidence="2" id="KW-0680">Restriction system</keyword>
<dbReference type="Gene3D" id="3.90.220.20">
    <property type="entry name" value="DNA methylase specificity domains"/>
    <property type="match status" value="2"/>
</dbReference>
<dbReference type="RefSeq" id="WP_087636170.1">
    <property type="nucleotide sequence ID" value="NZ_CP021524.1"/>
</dbReference>
<dbReference type="GO" id="GO:0009307">
    <property type="term" value="P:DNA restriction-modification system"/>
    <property type="evidence" value="ECO:0007669"/>
    <property type="project" value="UniProtKB-KW"/>
</dbReference>
<name>A0A1Y0V5V6_9PROT</name>
<dbReference type="EC" id="3.1.21.3" evidence="6"/>
<dbReference type="AlphaFoldDB" id="A0A1Y0V5V6"/>
<evidence type="ECO:0000313" key="7">
    <source>
        <dbReference type="Proteomes" id="UP000195633"/>
    </source>
</evidence>
<dbReference type="CDD" id="cd17524">
    <property type="entry name" value="RMtype1_S_EcoUTORF5051P-TRD2-CR2_like"/>
    <property type="match status" value="1"/>
</dbReference>
<feature type="region of interest" description="Disordered" evidence="4">
    <location>
        <begin position="471"/>
        <end position="508"/>
    </location>
</feature>
<accession>A0A1Y0V5V6</accession>
<reference evidence="6 7" key="1">
    <citation type="submission" date="2017-05" db="EMBL/GenBank/DDBJ databases">
        <title>Genome sequence of Acetobacter pasteurianus subsp. ascendens strain SRCM101447.</title>
        <authorList>
            <person name="Cho S.H."/>
        </authorList>
    </citation>
    <scope>NUCLEOTIDE SEQUENCE [LARGE SCALE GENOMIC DNA]</scope>
    <source>
        <strain evidence="6 7">SRCM101447</strain>
    </source>
</reference>
<keyword evidence="6" id="KW-0378">Hydrolase</keyword>